<name>A0A828Z342_9LEPT</name>
<gene>
    <name evidence="1" type="ORF">LEP1GSC036_3760</name>
</gene>
<organism evidence="1 2">
    <name type="scientific">Leptospira weilii str. 2006001853</name>
    <dbReference type="NCBI Taxonomy" id="1001589"/>
    <lineage>
        <taxon>Bacteria</taxon>
        <taxon>Pseudomonadati</taxon>
        <taxon>Spirochaetota</taxon>
        <taxon>Spirochaetia</taxon>
        <taxon>Leptospirales</taxon>
        <taxon>Leptospiraceae</taxon>
        <taxon>Leptospira</taxon>
    </lineage>
</organism>
<accession>A0A828Z342</accession>
<dbReference type="EMBL" id="AFLV02000050">
    <property type="protein sequence ID" value="EKR64120.1"/>
    <property type="molecule type" value="Genomic_DNA"/>
</dbReference>
<protein>
    <submittedName>
        <fullName evidence="1">Uncharacterized protein</fullName>
    </submittedName>
</protein>
<dbReference type="AlphaFoldDB" id="A0A828Z342"/>
<evidence type="ECO:0000313" key="2">
    <source>
        <dbReference type="Proteomes" id="UP000001338"/>
    </source>
</evidence>
<sequence>MGKIERVNQILERVRRVRCKKKNPSIFEKIDGERIIALHQQVRKIRK</sequence>
<proteinExistence type="predicted"/>
<comment type="caution">
    <text evidence="1">The sequence shown here is derived from an EMBL/GenBank/DDBJ whole genome shotgun (WGS) entry which is preliminary data.</text>
</comment>
<dbReference type="Proteomes" id="UP000001338">
    <property type="component" value="Unassembled WGS sequence"/>
</dbReference>
<reference evidence="1 2" key="1">
    <citation type="submission" date="2012-10" db="EMBL/GenBank/DDBJ databases">
        <authorList>
            <person name="Harkins D.M."/>
            <person name="Durkin A.S."/>
            <person name="Brinkac L.M."/>
            <person name="Haft D.H."/>
            <person name="Selengut J.D."/>
            <person name="Sanka R."/>
            <person name="DePew J."/>
            <person name="Purushe J."/>
            <person name="Whelen A.C."/>
            <person name="Vinetz J.M."/>
            <person name="Sutton G.G."/>
            <person name="Nierman W.C."/>
            <person name="Fouts D.E."/>
        </authorList>
    </citation>
    <scope>NUCLEOTIDE SEQUENCE [LARGE SCALE GENOMIC DNA]</scope>
    <source>
        <strain evidence="1 2">2006001853</strain>
    </source>
</reference>
<evidence type="ECO:0000313" key="1">
    <source>
        <dbReference type="EMBL" id="EKR64120.1"/>
    </source>
</evidence>